<keyword evidence="1" id="KW-1133">Transmembrane helix</keyword>
<dbReference type="STRING" id="56780.SYN_01540"/>
<dbReference type="InParanoid" id="Q2LVI6"/>
<dbReference type="EMBL" id="CP000252">
    <property type="protein sequence ID" value="ABC78098.1"/>
    <property type="molecule type" value="Genomic_DNA"/>
</dbReference>
<protein>
    <submittedName>
        <fullName evidence="2">Hypothetical membrane protein</fullName>
    </submittedName>
</protein>
<dbReference type="AlphaFoldDB" id="Q2LVI6"/>
<feature type="transmembrane region" description="Helical" evidence="1">
    <location>
        <begin position="21"/>
        <end position="42"/>
    </location>
</feature>
<organism evidence="2 3">
    <name type="scientific">Syntrophus aciditrophicus (strain SB)</name>
    <dbReference type="NCBI Taxonomy" id="56780"/>
    <lineage>
        <taxon>Bacteria</taxon>
        <taxon>Pseudomonadati</taxon>
        <taxon>Thermodesulfobacteriota</taxon>
        <taxon>Syntrophia</taxon>
        <taxon>Syntrophales</taxon>
        <taxon>Syntrophaceae</taxon>
        <taxon>Syntrophus</taxon>
    </lineage>
</organism>
<accession>Q2LVI6</accession>
<keyword evidence="1" id="KW-0472">Membrane</keyword>
<sequence length="50" mass="5756">MQFFPLQEMLQRVNFQLMISTIFSVAFLPHAGCISFINMPLLQVALPGEW</sequence>
<evidence type="ECO:0000313" key="2">
    <source>
        <dbReference type="EMBL" id="ABC78098.1"/>
    </source>
</evidence>
<reference evidence="2 3" key="1">
    <citation type="journal article" date="2007" name="Proc. Natl. Acad. Sci. U.S.A.">
        <title>The genome of Syntrophus aciditrophicus: life at the thermodynamic limit of microbial growth.</title>
        <authorList>
            <person name="McInerney M.J."/>
            <person name="Rohlin L."/>
            <person name="Mouttaki H."/>
            <person name="Kim U."/>
            <person name="Krupp R.S."/>
            <person name="Rios-Hernandez L."/>
            <person name="Sieber J."/>
            <person name="Struchtemeyer C.G."/>
            <person name="Bhattacharyya A."/>
            <person name="Campbell J.W."/>
            <person name="Gunsalus R.P."/>
        </authorList>
    </citation>
    <scope>NUCLEOTIDE SEQUENCE [LARGE SCALE GENOMIC DNA]</scope>
    <source>
        <strain evidence="2 3">SB</strain>
    </source>
</reference>
<keyword evidence="1" id="KW-0812">Transmembrane</keyword>
<gene>
    <name evidence="2" type="ORF">SYN_01540</name>
</gene>
<dbReference type="HOGENOM" id="CLU_3123518_0_0_7"/>
<proteinExistence type="predicted"/>
<dbReference type="KEGG" id="sat:SYN_01540"/>
<evidence type="ECO:0000313" key="3">
    <source>
        <dbReference type="Proteomes" id="UP000001933"/>
    </source>
</evidence>
<keyword evidence="3" id="KW-1185">Reference proteome</keyword>
<name>Q2LVI6_SYNAS</name>
<evidence type="ECO:0000256" key="1">
    <source>
        <dbReference type="SAM" id="Phobius"/>
    </source>
</evidence>
<dbReference type="Proteomes" id="UP000001933">
    <property type="component" value="Chromosome"/>
</dbReference>